<evidence type="ECO:0000256" key="9">
    <source>
        <dbReference type="SAM" id="MobiDB-lite"/>
    </source>
</evidence>
<evidence type="ECO:0000259" key="10">
    <source>
        <dbReference type="PROSITE" id="PS50067"/>
    </source>
</evidence>
<dbReference type="PROSITE" id="PS00411">
    <property type="entry name" value="KINESIN_MOTOR_1"/>
    <property type="match status" value="1"/>
</dbReference>
<dbReference type="GO" id="GO:0008017">
    <property type="term" value="F:microtubule binding"/>
    <property type="evidence" value="ECO:0007669"/>
    <property type="project" value="InterPro"/>
</dbReference>
<dbReference type="InterPro" id="IPR001752">
    <property type="entry name" value="Kinesin_motor_dom"/>
</dbReference>
<dbReference type="Gene3D" id="3.40.850.10">
    <property type="entry name" value="Kinesin motor domain"/>
    <property type="match status" value="1"/>
</dbReference>
<keyword evidence="2" id="KW-0493">Microtubule</keyword>
<dbReference type="SMART" id="SM00129">
    <property type="entry name" value="KISc"/>
    <property type="match status" value="1"/>
</dbReference>
<comment type="caution">
    <text evidence="11">The sequence shown here is derived from an EMBL/GenBank/DDBJ whole genome shotgun (WGS) entry which is preliminary data.</text>
</comment>
<protein>
    <submittedName>
        <fullName evidence="11">Putative minus-end-directed kinesin ATPase</fullName>
        <ecNumber evidence="11">3.6.4.5</ecNumber>
    </submittedName>
</protein>
<dbReference type="InterPro" id="IPR036961">
    <property type="entry name" value="Kinesin_motor_dom_sf"/>
</dbReference>
<reference evidence="12" key="1">
    <citation type="journal article" date="2018" name="Nat. Plants">
        <title>Whole-genome landscape of Medicago truncatula symbiotic genes.</title>
        <authorList>
            <person name="Pecrix Y."/>
            <person name="Staton S.E."/>
            <person name="Sallet E."/>
            <person name="Lelandais-Briere C."/>
            <person name="Moreau S."/>
            <person name="Carrere S."/>
            <person name="Blein T."/>
            <person name="Jardinaud M.F."/>
            <person name="Latrasse D."/>
            <person name="Zouine M."/>
            <person name="Zahm M."/>
            <person name="Kreplak J."/>
            <person name="Mayjonade B."/>
            <person name="Satge C."/>
            <person name="Perez M."/>
            <person name="Cauet S."/>
            <person name="Marande W."/>
            <person name="Chantry-Darmon C."/>
            <person name="Lopez-Roques C."/>
            <person name="Bouchez O."/>
            <person name="Berard A."/>
            <person name="Debelle F."/>
            <person name="Munos S."/>
            <person name="Bendahmane A."/>
            <person name="Berges H."/>
            <person name="Niebel A."/>
            <person name="Buitink J."/>
            <person name="Frugier F."/>
            <person name="Benhamed M."/>
            <person name="Crespi M."/>
            <person name="Gouzy J."/>
            <person name="Gamas P."/>
        </authorList>
    </citation>
    <scope>NUCLEOTIDE SEQUENCE [LARGE SCALE GENOMIC DNA]</scope>
    <source>
        <strain evidence="12">cv. Jemalong A17</strain>
    </source>
</reference>
<evidence type="ECO:0000313" key="12">
    <source>
        <dbReference type="Proteomes" id="UP000265566"/>
    </source>
</evidence>
<dbReference type="InterPro" id="IPR027417">
    <property type="entry name" value="P-loop_NTPase"/>
</dbReference>
<keyword evidence="6 7" id="KW-0505">Motor protein</keyword>
<evidence type="ECO:0000313" key="11">
    <source>
        <dbReference type="EMBL" id="RHN74647.1"/>
    </source>
</evidence>
<dbReference type="Pfam" id="PF00225">
    <property type="entry name" value="Kinesin"/>
    <property type="match status" value="1"/>
</dbReference>
<feature type="coiled-coil region" evidence="8">
    <location>
        <begin position="730"/>
        <end position="785"/>
    </location>
</feature>
<dbReference type="Proteomes" id="UP000265566">
    <property type="component" value="Chromosome 2"/>
</dbReference>
<feature type="domain" description="Kinesin motor" evidence="10">
    <location>
        <begin position="384"/>
        <end position="709"/>
    </location>
</feature>
<dbReference type="PANTHER" id="PTHR47972">
    <property type="entry name" value="KINESIN-LIKE PROTEIN KLP-3"/>
    <property type="match status" value="1"/>
</dbReference>
<organism evidence="11 12">
    <name type="scientific">Medicago truncatula</name>
    <name type="common">Barrel medic</name>
    <name type="synonym">Medicago tribuloides</name>
    <dbReference type="NCBI Taxonomy" id="3880"/>
    <lineage>
        <taxon>Eukaryota</taxon>
        <taxon>Viridiplantae</taxon>
        <taxon>Streptophyta</taxon>
        <taxon>Embryophyta</taxon>
        <taxon>Tracheophyta</taxon>
        <taxon>Spermatophyta</taxon>
        <taxon>Magnoliopsida</taxon>
        <taxon>eudicotyledons</taxon>
        <taxon>Gunneridae</taxon>
        <taxon>Pentapetalae</taxon>
        <taxon>rosids</taxon>
        <taxon>fabids</taxon>
        <taxon>Fabales</taxon>
        <taxon>Fabaceae</taxon>
        <taxon>Papilionoideae</taxon>
        <taxon>50 kb inversion clade</taxon>
        <taxon>NPAAA clade</taxon>
        <taxon>Hologalegina</taxon>
        <taxon>IRL clade</taxon>
        <taxon>Trifolieae</taxon>
        <taxon>Medicago</taxon>
    </lineage>
</organism>
<evidence type="ECO:0000256" key="6">
    <source>
        <dbReference type="ARBA" id="ARBA00023175"/>
    </source>
</evidence>
<dbReference type="GO" id="GO:0005874">
    <property type="term" value="C:microtubule"/>
    <property type="evidence" value="ECO:0007669"/>
    <property type="project" value="UniProtKB-KW"/>
</dbReference>
<keyword evidence="3 7" id="KW-0547">Nucleotide-binding</keyword>
<comment type="similarity">
    <text evidence="1">Belongs to the TRAFAC class myosin-kinesin ATPase superfamily. Kinesin family. KIN-14 subfamily.</text>
</comment>
<evidence type="ECO:0000256" key="8">
    <source>
        <dbReference type="SAM" id="Coils"/>
    </source>
</evidence>
<dbReference type="SUPFAM" id="SSF52540">
    <property type="entry name" value="P-loop containing nucleoside triphosphate hydrolases"/>
    <property type="match status" value="1"/>
</dbReference>
<evidence type="ECO:0000256" key="7">
    <source>
        <dbReference type="PROSITE-ProRule" id="PRU00283"/>
    </source>
</evidence>
<dbReference type="AlphaFoldDB" id="A0A396JHT7"/>
<feature type="binding site" evidence="7">
    <location>
        <begin position="467"/>
        <end position="474"/>
    </location>
    <ligand>
        <name>ATP</name>
        <dbReference type="ChEBI" id="CHEBI:30616"/>
    </ligand>
</feature>
<keyword evidence="4 7" id="KW-0067">ATP-binding</keyword>
<dbReference type="FunFam" id="3.40.850.10:FF:000057">
    <property type="entry name" value="kinesin-like protein KIN-14R"/>
    <property type="match status" value="1"/>
</dbReference>
<feature type="coiled-coil region" evidence="8">
    <location>
        <begin position="231"/>
        <end position="279"/>
    </location>
</feature>
<gene>
    <name evidence="11" type="ORF">MtrunA17_Chr2g0312631</name>
</gene>
<proteinExistence type="inferred from homology"/>
<dbReference type="EMBL" id="PSQE01000002">
    <property type="protein sequence ID" value="RHN74647.1"/>
    <property type="molecule type" value="Genomic_DNA"/>
</dbReference>
<dbReference type="GO" id="GO:0005524">
    <property type="term" value="F:ATP binding"/>
    <property type="evidence" value="ECO:0007669"/>
    <property type="project" value="UniProtKB-UniRule"/>
</dbReference>
<sequence length="1036" mass="117011">MEDNELNLYDHDPLLLNDASFQQQQQEITSTRVLKSSFSSLNSAMEAADPQSCGGNPSYGLCVKNGSSERNSLQFDDPIVKNLVDNGRSILGFSMTSPDLVICSASPDNAGISYCDSPELFKKNKNCYNLDSSMELSLENGINGPEVEVYNVHKTPTVKFSNVCQTIEPEEELVSPEASFELHPPPVTKDDESPRDYSLNDDEMLEDGRVSQETESEGSEDEEDIGVEEKFQKLKRDFECQRKELAVTRRELGELKRENHKKSSECQEAFNSLNELQNELMRKSMHVGSLAFAIEGQVKEKSKWFTSLRDLMRRLKIMKMEHMKLLEEAEAYKKYEADISEMGLIIKSKMNEQIELHEDLKSKYVEGAKVQKELYNKVLELRGNIRVFCRCRPLNAEEMKGGASMALDFDSAKDGELTVLSNGSPKKTFKFDAVFGPQVEQADIFEDTVPFATSVLDGYNVCIFAYGQTGTGKTFTMEGTEEARGVNFRTLEKMFDIIKERQKVYRYDISVSVLEVYNEQIRDLLVSGNHPGMSARRLEIRQAGEGMHIPGLVEAHVNNMTEVWEVLQTGSNARAVSSTNANEHSSRSHCIHCVMVKGENLLNGEHTRSKLWLVDLAGSERVAKTEVQGDRLKETQNINRSLSALGDVISALATKSSHIPFRNSKLTHLLQDSLGGDSKTLMFVQISPNENDLGETICSLNFASRVRGIELGPPKKQWDTIELLKHKQMAEKTKQELKLKDFQIKKMEETIHGFESKMKEKDHKNKTLQDKVKELESQLMIERKLARQHVDSKIAEQHQMKHQEEQNNSILRSTSLTNRPLATLKNFNDPAKPLMENILKPYSIPFSTIESSIKCIDHSEKENNPDLADNKSLLPKRASRASMCTMMTPRIPSAATSRRNSLIPLPSLTQFQTPFIPKLSNQEMNEESETTNCSQPLQQGHSESPKEVKSGVKKIGSILRRSIHKKGQVRSPLQHHMRKVGGVNVGMEKVRVSIGSRGKLAQRGCKLEMVVEEVVELKRLNTRIVTRTRKGHGYKR</sequence>
<evidence type="ECO:0000256" key="2">
    <source>
        <dbReference type="ARBA" id="ARBA00022701"/>
    </source>
</evidence>
<evidence type="ECO:0000256" key="3">
    <source>
        <dbReference type="ARBA" id="ARBA00022741"/>
    </source>
</evidence>
<keyword evidence="5 8" id="KW-0175">Coiled coil</keyword>
<evidence type="ECO:0000256" key="1">
    <source>
        <dbReference type="ARBA" id="ARBA00010899"/>
    </source>
</evidence>
<evidence type="ECO:0000256" key="4">
    <source>
        <dbReference type="ARBA" id="ARBA00022840"/>
    </source>
</evidence>
<feature type="compositionally biased region" description="Polar residues" evidence="9">
    <location>
        <begin position="930"/>
        <end position="942"/>
    </location>
</feature>
<dbReference type="GO" id="GO:0007018">
    <property type="term" value="P:microtubule-based movement"/>
    <property type="evidence" value="ECO:0007669"/>
    <property type="project" value="InterPro"/>
</dbReference>
<dbReference type="CDD" id="cd01366">
    <property type="entry name" value="KISc_C_terminal"/>
    <property type="match status" value="1"/>
</dbReference>
<dbReference type="Gramene" id="rna10751">
    <property type="protein sequence ID" value="RHN74647.1"/>
    <property type="gene ID" value="gene10751"/>
</dbReference>
<name>A0A396JHT7_MEDTR</name>
<dbReference type="InterPro" id="IPR027640">
    <property type="entry name" value="Kinesin-like_fam"/>
</dbReference>
<accession>A0A396JHT7</accession>
<dbReference type="PANTHER" id="PTHR47972:SF35">
    <property type="entry name" value="KINESIN-LIKE PROTEIN KIN-14Q"/>
    <property type="match status" value="1"/>
</dbReference>
<feature type="region of interest" description="Disordered" evidence="9">
    <location>
        <begin position="922"/>
        <end position="949"/>
    </location>
</feature>
<dbReference type="GO" id="GO:0003777">
    <property type="term" value="F:microtubule motor activity"/>
    <property type="evidence" value="ECO:0007669"/>
    <property type="project" value="InterPro"/>
</dbReference>
<feature type="compositionally biased region" description="Acidic residues" evidence="9">
    <location>
        <begin position="214"/>
        <end position="226"/>
    </location>
</feature>
<dbReference type="InterPro" id="IPR019821">
    <property type="entry name" value="Kinesin_motor_CS"/>
</dbReference>
<dbReference type="GO" id="GO:0016787">
    <property type="term" value="F:hydrolase activity"/>
    <property type="evidence" value="ECO:0007669"/>
    <property type="project" value="UniProtKB-KW"/>
</dbReference>
<keyword evidence="11" id="KW-0378">Hydrolase</keyword>
<dbReference type="PRINTS" id="PR00380">
    <property type="entry name" value="KINESINHEAVY"/>
</dbReference>
<dbReference type="PROSITE" id="PS50067">
    <property type="entry name" value="KINESIN_MOTOR_2"/>
    <property type="match status" value="1"/>
</dbReference>
<evidence type="ECO:0000256" key="5">
    <source>
        <dbReference type="ARBA" id="ARBA00023054"/>
    </source>
</evidence>
<dbReference type="EC" id="3.6.4.5" evidence="11"/>
<feature type="region of interest" description="Disordered" evidence="9">
    <location>
        <begin position="171"/>
        <end position="228"/>
    </location>
</feature>